<feature type="binding site" evidence="10">
    <location>
        <begin position="10"/>
        <end position="12"/>
    </location>
    <ligand>
        <name>UDP-N-acetyl-alpha-D-glucosamine</name>
        <dbReference type="ChEBI" id="CHEBI:57705"/>
    </ligand>
</feature>
<evidence type="ECO:0000313" key="13">
    <source>
        <dbReference type="EMBL" id="MBF9070982.1"/>
    </source>
</evidence>
<evidence type="ECO:0000256" key="5">
    <source>
        <dbReference type="ARBA" id="ARBA00022960"/>
    </source>
</evidence>
<dbReference type="GO" id="GO:0050511">
    <property type="term" value="F:undecaprenyldiphospho-muramoylpentapeptide beta-N-acetylglucosaminyltransferase activity"/>
    <property type="evidence" value="ECO:0007669"/>
    <property type="project" value="UniProtKB-UniRule"/>
</dbReference>
<feature type="domain" description="Glycosyl transferase family 28 C-terminal" evidence="12">
    <location>
        <begin position="188"/>
        <end position="349"/>
    </location>
</feature>
<feature type="binding site" evidence="10">
    <location>
        <position position="124"/>
    </location>
    <ligand>
        <name>UDP-N-acetyl-alpha-D-glucosamine</name>
        <dbReference type="ChEBI" id="CHEBI:57705"/>
    </ligand>
</feature>
<proteinExistence type="inferred from homology"/>
<evidence type="ECO:0000259" key="11">
    <source>
        <dbReference type="Pfam" id="PF03033"/>
    </source>
</evidence>
<keyword evidence="14" id="KW-1185">Reference proteome</keyword>
<keyword evidence="3 10" id="KW-0328">Glycosyltransferase</keyword>
<dbReference type="PANTHER" id="PTHR21015:SF22">
    <property type="entry name" value="GLYCOSYLTRANSFERASE"/>
    <property type="match status" value="1"/>
</dbReference>
<dbReference type="GO" id="GO:0005975">
    <property type="term" value="P:carbohydrate metabolic process"/>
    <property type="evidence" value="ECO:0007669"/>
    <property type="project" value="InterPro"/>
</dbReference>
<gene>
    <name evidence="10 13" type="primary">murG</name>
    <name evidence="13" type="ORF">I2501_23475</name>
</gene>
<evidence type="ECO:0000256" key="8">
    <source>
        <dbReference type="ARBA" id="ARBA00023306"/>
    </source>
</evidence>
<dbReference type="GO" id="GO:0009252">
    <property type="term" value="P:peptidoglycan biosynthetic process"/>
    <property type="evidence" value="ECO:0007669"/>
    <property type="project" value="UniProtKB-UniRule"/>
</dbReference>
<name>A0A931FDR3_9ACTN</name>
<dbReference type="CDD" id="cd03785">
    <property type="entry name" value="GT28_MurG"/>
    <property type="match status" value="1"/>
</dbReference>
<comment type="caution">
    <text evidence="10">Lacks conserved residue(s) required for the propagation of feature annotation.</text>
</comment>
<sequence>MHVVLAGGGTAGHIEPALALADALRRNDPTVGITALGTSQGLETRLVPERGYELALIPKVALPRKPSGDLITLPGRLRNTVKAVQDVLERTKADVVVGFGGYVAMSAYFAAKRSGVPIVIHEANARPGVANKIGSRYTDYVAVATPDSKFQKARYIGIPLRQTIATLDRGLARPQARQYFGLEQNLPTLLVSGGSQGARRLNETIQTVAPRLQQYGVQILHAVGPKNELPPTVEQPGMPPYRVLPYLDRMDLAYAAADLMLCRAGAMTVAELAAVGLPGAFVPLPIGNGEQRLNAQPVVRAGGGLLVDDAELTPDWILQQLLPVLTDPQRLWQMSQSAAEFGRRDADQLLAQMVYEAVDAHRGSARRRG</sequence>
<keyword evidence="6 10" id="KW-0573">Peptidoglycan synthesis</keyword>
<dbReference type="NCBIfam" id="TIGR01133">
    <property type="entry name" value="murG"/>
    <property type="match status" value="1"/>
</dbReference>
<evidence type="ECO:0000259" key="12">
    <source>
        <dbReference type="Pfam" id="PF04101"/>
    </source>
</evidence>
<evidence type="ECO:0000256" key="6">
    <source>
        <dbReference type="ARBA" id="ARBA00022984"/>
    </source>
</evidence>
<evidence type="ECO:0000256" key="9">
    <source>
        <dbReference type="ARBA" id="ARBA00023316"/>
    </source>
</evidence>
<dbReference type="InterPro" id="IPR007235">
    <property type="entry name" value="Glyco_trans_28_C"/>
</dbReference>
<evidence type="ECO:0000256" key="4">
    <source>
        <dbReference type="ARBA" id="ARBA00022679"/>
    </source>
</evidence>
<keyword evidence="1 10" id="KW-1003">Cell membrane</keyword>
<comment type="subcellular location">
    <subcellularLocation>
        <location evidence="10">Cell membrane</location>
        <topology evidence="10">Peripheral membrane protein</topology>
        <orientation evidence="10">Cytoplasmic side</orientation>
    </subcellularLocation>
</comment>
<dbReference type="HAMAP" id="MF_00033">
    <property type="entry name" value="MurG"/>
    <property type="match status" value="1"/>
</dbReference>
<evidence type="ECO:0000256" key="1">
    <source>
        <dbReference type="ARBA" id="ARBA00022475"/>
    </source>
</evidence>
<comment type="caution">
    <text evidence="13">The sequence shown here is derived from an EMBL/GenBank/DDBJ whole genome shotgun (WGS) entry which is preliminary data.</text>
</comment>
<feature type="binding site" evidence="10">
    <location>
        <position position="161"/>
    </location>
    <ligand>
        <name>UDP-N-acetyl-alpha-D-glucosamine</name>
        <dbReference type="ChEBI" id="CHEBI:57705"/>
    </ligand>
</feature>
<feature type="binding site" evidence="10">
    <location>
        <position position="195"/>
    </location>
    <ligand>
        <name>UDP-N-acetyl-alpha-D-glucosamine</name>
        <dbReference type="ChEBI" id="CHEBI:57705"/>
    </ligand>
</feature>
<dbReference type="AlphaFoldDB" id="A0A931FDR3"/>
<protein>
    <recommendedName>
        <fullName evidence="10">UDP-N-acetylglucosamine--N-acetylmuramyl-(pentapeptide) pyrophosphoryl-undecaprenol N-acetylglucosamine transferase</fullName>
        <ecNumber evidence="10">2.4.1.227</ecNumber>
    </recommendedName>
    <alternativeName>
        <fullName evidence="10">Undecaprenyl-PP-MurNAc-pentapeptide-UDPGlcNAc GlcNAc transferase</fullName>
    </alternativeName>
</protein>
<dbReference type="RefSeq" id="WP_196196148.1">
    <property type="nucleotide sequence ID" value="NZ_JADPRT010000010.1"/>
</dbReference>
<reference evidence="13" key="1">
    <citation type="submission" date="2020-11" db="EMBL/GenBank/DDBJ databases">
        <title>Isolation and identification of active actinomycetes.</title>
        <authorList>
            <person name="Yu B."/>
        </authorList>
    </citation>
    <scope>NUCLEOTIDE SEQUENCE</scope>
    <source>
        <strain evidence="13">NEAU-YB345</strain>
    </source>
</reference>
<keyword evidence="2 10" id="KW-0132">Cell division</keyword>
<organism evidence="13 14">
    <name type="scientific">Streptacidiphilus fuscans</name>
    <dbReference type="NCBI Taxonomy" id="2789292"/>
    <lineage>
        <taxon>Bacteria</taxon>
        <taxon>Bacillati</taxon>
        <taxon>Actinomycetota</taxon>
        <taxon>Actinomycetes</taxon>
        <taxon>Kitasatosporales</taxon>
        <taxon>Streptomycetaceae</taxon>
        <taxon>Streptacidiphilus</taxon>
    </lineage>
</organism>
<evidence type="ECO:0000256" key="10">
    <source>
        <dbReference type="HAMAP-Rule" id="MF_00033"/>
    </source>
</evidence>
<feature type="binding site" evidence="10">
    <location>
        <position position="291"/>
    </location>
    <ligand>
        <name>UDP-N-acetyl-alpha-D-glucosamine</name>
        <dbReference type="ChEBI" id="CHEBI:57705"/>
    </ligand>
</feature>
<comment type="similarity">
    <text evidence="10">Belongs to the glycosyltransferase 28 family. MurG subfamily.</text>
</comment>
<dbReference type="Proteomes" id="UP000657385">
    <property type="component" value="Unassembled WGS sequence"/>
</dbReference>
<keyword evidence="9 10" id="KW-0961">Cell wall biogenesis/degradation</keyword>
<dbReference type="GO" id="GO:0005886">
    <property type="term" value="C:plasma membrane"/>
    <property type="evidence" value="ECO:0007669"/>
    <property type="project" value="UniProtKB-SubCell"/>
</dbReference>
<dbReference type="GO" id="GO:0051301">
    <property type="term" value="P:cell division"/>
    <property type="evidence" value="ECO:0007669"/>
    <property type="project" value="UniProtKB-KW"/>
</dbReference>
<evidence type="ECO:0000313" key="14">
    <source>
        <dbReference type="Proteomes" id="UP000657385"/>
    </source>
</evidence>
<accession>A0A931FDR3</accession>
<keyword evidence="4 10" id="KW-0808">Transferase</keyword>
<comment type="pathway">
    <text evidence="10">Cell wall biogenesis; peptidoglycan biosynthesis.</text>
</comment>
<evidence type="ECO:0000256" key="7">
    <source>
        <dbReference type="ARBA" id="ARBA00023136"/>
    </source>
</evidence>
<dbReference type="GO" id="GO:0008360">
    <property type="term" value="P:regulation of cell shape"/>
    <property type="evidence" value="ECO:0007669"/>
    <property type="project" value="UniProtKB-KW"/>
</dbReference>
<keyword evidence="5 10" id="KW-0133">Cell shape</keyword>
<dbReference type="GO" id="GO:0071555">
    <property type="term" value="P:cell wall organization"/>
    <property type="evidence" value="ECO:0007669"/>
    <property type="project" value="UniProtKB-KW"/>
</dbReference>
<dbReference type="EMBL" id="JADPRT010000010">
    <property type="protein sequence ID" value="MBF9070982.1"/>
    <property type="molecule type" value="Genomic_DNA"/>
</dbReference>
<dbReference type="SUPFAM" id="SSF53756">
    <property type="entry name" value="UDP-Glycosyltransferase/glycogen phosphorylase"/>
    <property type="match status" value="1"/>
</dbReference>
<dbReference type="EC" id="2.4.1.227" evidence="10"/>
<dbReference type="Pfam" id="PF03033">
    <property type="entry name" value="Glyco_transf_28"/>
    <property type="match status" value="1"/>
</dbReference>
<dbReference type="InterPro" id="IPR006009">
    <property type="entry name" value="GlcNAc_MurG"/>
</dbReference>
<dbReference type="PANTHER" id="PTHR21015">
    <property type="entry name" value="UDP-N-ACETYLGLUCOSAMINE--N-ACETYLMURAMYL-(PENTAPEPTIDE) PYROPHOSPHORYL-UNDECAPRENOL N-ACETYLGLUCOSAMINE TRANSFERASE 1"/>
    <property type="match status" value="1"/>
</dbReference>
<comment type="catalytic activity">
    <reaction evidence="10">
        <text>di-trans,octa-cis-undecaprenyl diphospho-N-acetyl-alpha-D-muramoyl-L-alanyl-D-glutamyl-meso-2,6-diaminopimeloyl-D-alanyl-D-alanine + UDP-N-acetyl-alpha-D-glucosamine = di-trans,octa-cis-undecaprenyl diphospho-[N-acetyl-alpha-D-glucosaminyl-(1-&gt;4)]-N-acetyl-alpha-D-muramoyl-L-alanyl-D-glutamyl-meso-2,6-diaminopimeloyl-D-alanyl-D-alanine + UDP + H(+)</text>
        <dbReference type="Rhea" id="RHEA:31227"/>
        <dbReference type="ChEBI" id="CHEBI:15378"/>
        <dbReference type="ChEBI" id="CHEBI:57705"/>
        <dbReference type="ChEBI" id="CHEBI:58223"/>
        <dbReference type="ChEBI" id="CHEBI:61387"/>
        <dbReference type="ChEBI" id="CHEBI:61388"/>
        <dbReference type="EC" id="2.4.1.227"/>
    </reaction>
</comment>
<evidence type="ECO:0000256" key="3">
    <source>
        <dbReference type="ARBA" id="ARBA00022676"/>
    </source>
</evidence>
<dbReference type="Pfam" id="PF04101">
    <property type="entry name" value="Glyco_tran_28_C"/>
    <property type="match status" value="1"/>
</dbReference>
<keyword evidence="7 10" id="KW-0472">Membrane</keyword>
<evidence type="ECO:0000256" key="2">
    <source>
        <dbReference type="ARBA" id="ARBA00022618"/>
    </source>
</evidence>
<dbReference type="InterPro" id="IPR004276">
    <property type="entry name" value="GlycoTrans_28_N"/>
</dbReference>
<dbReference type="Gene3D" id="3.40.50.2000">
    <property type="entry name" value="Glycogen Phosphorylase B"/>
    <property type="match status" value="2"/>
</dbReference>
<keyword evidence="8 10" id="KW-0131">Cell cycle</keyword>
<comment type="function">
    <text evidence="10">Cell wall formation. Catalyzes the transfer of a GlcNAc subunit on undecaprenyl-pyrophosphoryl-MurNAc-pentapeptide (lipid intermediate I) to form undecaprenyl-pyrophosphoryl-MurNAc-(pentapeptide)GlcNAc (lipid intermediate II).</text>
</comment>
<feature type="domain" description="Glycosyltransferase family 28 N-terminal" evidence="11">
    <location>
        <begin position="3"/>
        <end position="142"/>
    </location>
</feature>